<evidence type="ECO:0000313" key="1">
    <source>
        <dbReference type="EMBL" id="OWZ11855.1"/>
    </source>
</evidence>
<organism evidence="1 2">
    <name type="scientific">Phytophthora megakarya</name>
    <dbReference type="NCBI Taxonomy" id="4795"/>
    <lineage>
        <taxon>Eukaryota</taxon>
        <taxon>Sar</taxon>
        <taxon>Stramenopiles</taxon>
        <taxon>Oomycota</taxon>
        <taxon>Peronosporomycetes</taxon>
        <taxon>Peronosporales</taxon>
        <taxon>Peronosporaceae</taxon>
        <taxon>Phytophthora</taxon>
    </lineage>
</organism>
<sequence length="216" mass="24500">MEVEVAKIGGLDKLANALPKLDDHVKSLKLTYGNNDISLIKTLLAKYSDFRVAKMLEKAKSGDEKDIATKLQTEQFQMWLKDDKSIDDVYKLLKLDDYGEAIMLSRALDTLESYTTVFNEGKPIKESFIKIISSHFGGDDKFALKLLGFKGLEPSREKAIDLQTKLFQQWKDEGLDSVSVLNKVFKVRKIEKTTDGGILLTAKEFKNFLRKTRTTP</sequence>
<accession>A0A225W2Q0</accession>
<dbReference type="Proteomes" id="UP000198211">
    <property type="component" value="Unassembled WGS sequence"/>
</dbReference>
<protein>
    <submittedName>
        <fullName evidence="1">Avirulence (Avh) protein</fullName>
    </submittedName>
</protein>
<dbReference type="AlphaFoldDB" id="A0A225W2Q0"/>
<dbReference type="EMBL" id="NBNE01002009">
    <property type="protein sequence ID" value="OWZ11855.1"/>
    <property type="molecule type" value="Genomic_DNA"/>
</dbReference>
<gene>
    <name evidence="1" type="ORF">PHMEG_00015065</name>
</gene>
<comment type="caution">
    <text evidence="1">The sequence shown here is derived from an EMBL/GenBank/DDBJ whole genome shotgun (WGS) entry which is preliminary data.</text>
</comment>
<keyword evidence="2" id="KW-1185">Reference proteome</keyword>
<dbReference type="OrthoDB" id="128648at2759"/>
<name>A0A225W2Q0_9STRA</name>
<proteinExistence type="predicted"/>
<reference evidence="2" key="1">
    <citation type="submission" date="2017-03" db="EMBL/GenBank/DDBJ databases">
        <title>Phytopthora megakarya and P. palmivora, two closely related causual agents of cacao black pod achieved similar genome size and gene model numbers by different mechanisms.</title>
        <authorList>
            <person name="Ali S."/>
            <person name="Shao J."/>
            <person name="Larry D.J."/>
            <person name="Kronmiller B."/>
            <person name="Shen D."/>
            <person name="Strem M.D."/>
            <person name="Melnick R.L."/>
            <person name="Guiltinan M.J."/>
            <person name="Tyler B.M."/>
            <person name="Meinhardt L.W."/>
            <person name="Bailey B.A."/>
        </authorList>
    </citation>
    <scope>NUCLEOTIDE SEQUENCE [LARGE SCALE GENOMIC DNA]</scope>
    <source>
        <strain evidence="2">zdho120</strain>
    </source>
</reference>
<evidence type="ECO:0000313" key="2">
    <source>
        <dbReference type="Proteomes" id="UP000198211"/>
    </source>
</evidence>